<organism evidence="9 10">
    <name type="scientific">Saccharothrix hoggarensis</name>
    <dbReference type="NCBI Taxonomy" id="913853"/>
    <lineage>
        <taxon>Bacteria</taxon>
        <taxon>Bacillati</taxon>
        <taxon>Actinomycetota</taxon>
        <taxon>Actinomycetes</taxon>
        <taxon>Pseudonocardiales</taxon>
        <taxon>Pseudonocardiaceae</taxon>
        <taxon>Saccharothrix</taxon>
    </lineage>
</organism>
<dbReference type="HAMAP" id="MF_00902">
    <property type="entry name" value="TatC"/>
    <property type="match status" value="1"/>
</dbReference>
<name>A0ABW3R5A0_9PSEU</name>
<keyword evidence="4 7" id="KW-1133">Transmembrane helix</keyword>
<proteinExistence type="inferred from homology"/>
<feature type="transmembrane region" description="Helical" evidence="7">
    <location>
        <begin position="116"/>
        <end position="138"/>
    </location>
</feature>
<feature type="transmembrane region" description="Helical" evidence="7">
    <location>
        <begin position="199"/>
        <end position="216"/>
    </location>
</feature>
<dbReference type="NCBIfam" id="TIGR00945">
    <property type="entry name" value="tatC"/>
    <property type="match status" value="1"/>
</dbReference>
<feature type="transmembrane region" description="Helical" evidence="7">
    <location>
        <begin position="222"/>
        <end position="244"/>
    </location>
</feature>
<evidence type="ECO:0000256" key="1">
    <source>
        <dbReference type="ARBA" id="ARBA00004141"/>
    </source>
</evidence>
<evidence type="ECO:0000256" key="7">
    <source>
        <dbReference type="HAMAP-Rule" id="MF_00902"/>
    </source>
</evidence>
<keyword evidence="2 7" id="KW-0812">Transmembrane</keyword>
<dbReference type="RefSeq" id="WP_380729873.1">
    <property type="nucleotide sequence ID" value="NZ_JBHTLK010000340.1"/>
</dbReference>
<protein>
    <recommendedName>
        <fullName evidence="7">Sec-independent protein translocase protein TatC</fullName>
    </recommendedName>
</protein>
<comment type="function">
    <text evidence="7">Part of the twin-arginine translocation (Tat) system that transports large folded proteins containing a characteristic twin-arginine motif in their signal peptide across membranes. Together with TatB, TatC is part of a receptor directly interacting with Tat signal peptides.</text>
</comment>
<dbReference type="PANTHER" id="PTHR30371:SF0">
    <property type="entry name" value="SEC-INDEPENDENT PROTEIN TRANSLOCASE PROTEIN TATC, CHLOROPLASTIC-RELATED"/>
    <property type="match status" value="1"/>
</dbReference>
<evidence type="ECO:0000313" key="9">
    <source>
        <dbReference type="EMBL" id="MFD1152198.1"/>
    </source>
</evidence>
<evidence type="ECO:0000256" key="6">
    <source>
        <dbReference type="ARBA" id="ARBA00023136"/>
    </source>
</evidence>
<keyword evidence="5 7" id="KW-0811">Translocation</keyword>
<evidence type="ECO:0000256" key="8">
    <source>
        <dbReference type="SAM" id="MobiDB-lite"/>
    </source>
</evidence>
<sequence>MSLKDHLYDLRHRLGLALLFIALGAIFGWFWWSWRIFGLPSLGDIVIAPYCGIPVEQRLTQSGQGCQLLQTQPFEIFMIRLKVGAGAGMALTAPLWLYQVWRFIAPGLYAKERRFAVVFVACASVLFVAGATLAFYVVPQGLSVLVSFGDEKFITALTAGEYISFVLALLLIFGVSFELPLIVVMLNQVGVLTYDKLRRWRRGITFALFIFAAIATPGTDPISMVALAVALTILFELAIQIARVHDKRAARKRKDEGWDALPDDEAAPFEYTPSSIDEPDPRPAAEPRRGRRGAKPEPVPAAEPPTHPKYDDVT</sequence>
<feature type="region of interest" description="Disordered" evidence="8">
    <location>
        <begin position="253"/>
        <end position="314"/>
    </location>
</feature>
<keyword evidence="7" id="KW-0813">Transport</keyword>
<keyword evidence="6 7" id="KW-0472">Membrane</keyword>
<comment type="subunit">
    <text evidence="7">The Tat system comprises two distinct complexes: a TatABC complex, containing multiple copies of TatA, TatB and TatC subunits, and a separate TatA complex, containing only TatA subunits. Substrates initially bind to the TatABC complex, which probably triggers association of the separate TatA complex to form the active translocon.</text>
</comment>
<feature type="compositionally biased region" description="Basic and acidic residues" evidence="8">
    <location>
        <begin position="279"/>
        <end position="288"/>
    </location>
</feature>
<dbReference type="Pfam" id="PF00902">
    <property type="entry name" value="TatC"/>
    <property type="match status" value="1"/>
</dbReference>
<reference evidence="10" key="1">
    <citation type="journal article" date="2019" name="Int. J. Syst. Evol. Microbiol.">
        <title>The Global Catalogue of Microorganisms (GCM) 10K type strain sequencing project: providing services to taxonomists for standard genome sequencing and annotation.</title>
        <authorList>
            <consortium name="The Broad Institute Genomics Platform"/>
            <consortium name="The Broad Institute Genome Sequencing Center for Infectious Disease"/>
            <person name="Wu L."/>
            <person name="Ma J."/>
        </authorList>
    </citation>
    <scope>NUCLEOTIDE SEQUENCE [LARGE SCALE GENOMIC DNA]</scope>
    <source>
        <strain evidence="10">CCUG 60214</strain>
    </source>
</reference>
<evidence type="ECO:0000256" key="3">
    <source>
        <dbReference type="ARBA" id="ARBA00022927"/>
    </source>
</evidence>
<dbReference type="InterPro" id="IPR002033">
    <property type="entry name" value="TatC"/>
</dbReference>
<evidence type="ECO:0000256" key="4">
    <source>
        <dbReference type="ARBA" id="ARBA00022989"/>
    </source>
</evidence>
<dbReference type="PANTHER" id="PTHR30371">
    <property type="entry name" value="SEC-INDEPENDENT PROTEIN TRANSLOCASE PROTEIN TATC"/>
    <property type="match status" value="1"/>
</dbReference>
<evidence type="ECO:0000256" key="2">
    <source>
        <dbReference type="ARBA" id="ARBA00022692"/>
    </source>
</evidence>
<dbReference type="EMBL" id="JBHTLK010000340">
    <property type="protein sequence ID" value="MFD1152198.1"/>
    <property type="molecule type" value="Genomic_DNA"/>
</dbReference>
<dbReference type="Proteomes" id="UP001597168">
    <property type="component" value="Unassembled WGS sequence"/>
</dbReference>
<dbReference type="InterPro" id="IPR019820">
    <property type="entry name" value="Sec-indep_translocase_CS"/>
</dbReference>
<gene>
    <name evidence="7 9" type="primary">tatC</name>
    <name evidence="9" type="ORF">ACFQ3T_34125</name>
</gene>
<comment type="similarity">
    <text evidence="7">Belongs to the TatC family.</text>
</comment>
<accession>A0ABW3R5A0</accession>
<feature type="transmembrane region" description="Helical" evidence="7">
    <location>
        <begin position="162"/>
        <end position="187"/>
    </location>
</feature>
<evidence type="ECO:0000256" key="5">
    <source>
        <dbReference type="ARBA" id="ARBA00023010"/>
    </source>
</evidence>
<comment type="subcellular location">
    <subcellularLocation>
        <location evidence="7">Cell membrane</location>
        <topology evidence="7">Multi-pass membrane protein</topology>
    </subcellularLocation>
    <subcellularLocation>
        <location evidence="1">Membrane</location>
        <topology evidence="1">Multi-pass membrane protein</topology>
    </subcellularLocation>
</comment>
<evidence type="ECO:0000313" key="10">
    <source>
        <dbReference type="Proteomes" id="UP001597168"/>
    </source>
</evidence>
<dbReference type="PROSITE" id="PS01218">
    <property type="entry name" value="TATC"/>
    <property type="match status" value="1"/>
</dbReference>
<feature type="transmembrane region" description="Helical" evidence="7">
    <location>
        <begin position="83"/>
        <end position="104"/>
    </location>
</feature>
<dbReference type="PRINTS" id="PR01840">
    <property type="entry name" value="TATCFAMILY"/>
</dbReference>
<keyword evidence="7" id="KW-1003">Cell membrane</keyword>
<comment type="caution">
    <text evidence="9">The sequence shown here is derived from an EMBL/GenBank/DDBJ whole genome shotgun (WGS) entry which is preliminary data.</text>
</comment>
<keyword evidence="3 7" id="KW-0653">Protein transport</keyword>
<feature type="transmembrane region" description="Helical" evidence="7">
    <location>
        <begin position="12"/>
        <end position="32"/>
    </location>
</feature>
<keyword evidence="10" id="KW-1185">Reference proteome</keyword>